<name>A0A1K2I3L4_9HYPH</name>
<keyword evidence="1" id="KW-1133">Transmembrane helix</keyword>
<dbReference type="PANTHER" id="PTHR38457">
    <property type="entry name" value="REGULATOR ABRB-RELATED"/>
    <property type="match status" value="1"/>
</dbReference>
<feature type="transmembrane region" description="Helical" evidence="1">
    <location>
        <begin position="7"/>
        <end position="25"/>
    </location>
</feature>
<dbReference type="Proteomes" id="UP000183447">
    <property type="component" value="Unassembled WGS sequence"/>
</dbReference>
<keyword evidence="1" id="KW-0812">Transmembrane</keyword>
<organism evidence="2 3">
    <name type="scientific">Devosia enhydra</name>
    <dbReference type="NCBI Taxonomy" id="665118"/>
    <lineage>
        <taxon>Bacteria</taxon>
        <taxon>Pseudomonadati</taxon>
        <taxon>Pseudomonadota</taxon>
        <taxon>Alphaproteobacteria</taxon>
        <taxon>Hyphomicrobiales</taxon>
        <taxon>Devosiaceae</taxon>
        <taxon>Devosia</taxon>
    </lineage>
</organism>
<dbReference type="PIRSF" id="PIRSF038991">
    <property type="entry name" value="Protein_AbrB"/>
    <property type="match status" value="1"/>
</dbReference>
<dbReference type="Pfam" id="PF05145">
    <property type="entry name" value="AbrB"/>
    <property type="match status" value="1"/>
</dbReference>
<dbReference type="EMBL" id="FPKU01000004">
    <property type="protein sequence ID" value="SFZ86811.1"/>
    <property type="molecule type" value="Genomic_DNA"/>
</dbReference>
<feature type="transmembrane region" description="Helical" evidence="1">
    <location>
        <begin position="262"/>
        <end position="283"/>
    </location>
</feature>
<keyword evidence="1" id="KW-0472">Membrane</keyword>
<dbReference type="PANTHER" id="PTHR38457:SF1">
    <property type="entry name" value="REGULATOR ABRB-RELATED"/>
    <property type="match status" value="1"/>
</dbReference>
<proteinExistence type="predicted"/>
<gene>
    <name evidence="2" type="ORF">SAMN02983003_4005</name>
</gene>
<evidence type="ECO:0000256" key="1">
    <source>
        <dbReference type="SAM" id="Phobius"/>
    </source>
</evidence>
<feature type="transmembrane region" description="Helical" evidence="1">
    <location>
        <begin position="234"/>
        <end position="255"/>
    </location>
</feature>
<protein>
    <recommendedName>
        <fullName evidence="4">Ammonia monooxygenase</fullName>
    </recommendedName>
</protein>
<feature type="transmembrane region" description="Helical" evidence="1">
    <location>
        <begin position="181"/>
        <end position="202"/>
    </location>
</feature>
<dbReference type="GO" id="GO:0016020">
    <property type="term" value="C:membrane"/>
    <property type="evidence" value="ECO:0007669"/>
    <property type="project" value="InterPro"/>
</dbReference>
<evidence type="ECO:0000313" key="2">
    <source>
        <dbReference type="EMBL" id="SFZ86811.1"/>
    </source>
</evidence>
<evidence type="ECO:0000313" key="3">
    <source>
        <dbReference type="Proteomes" id="UP000183447"/>
    </source>
</evidence>
<dbReference type="NCBIfam" id="TIGR03082">
    <property type="entry name" value="Gneg_AbrB_dup"/>
    <property type="match status" value="2"/>
</dbReference>
<dbReference type="GO" id="GO:0010468">
    <property type="term" value="P:regulation of gene expression"/>
    <property type="evidence" value="ECO:0007669"/>
    <property type="project" value="InterPro"/>
</dbReference>
<feature type="transmembrane region" description="Helical" evidence="1">
    <location>
        <begin position="149"/>
        <end position="169"/>
    </location>
</feature>
<accession>A0A1K2I3L4</accession>
<dbReference type="AlphaFoldDB" id="A0A1K2I3L4"/>
<feature type="transmembrane region" description="Helical" evidence="1">
    <location>
        <begin position="61"/>
        <end position="83"/>
    </location>
</feature>
<dbReference type="STRING" id="665118.SAMN02983003_4005"/>
<feature type="transmembrane region" description="Helical" evidence="1">
    <location>
        <begin position="31"/>
        <end position="49"/>
    </location>
</feature>
<sequence length="351" mass="36711">MSKLLPRMALALGLGAGGGALFFLLHVPLPWLLGALTACVVGALLNLPIRMPEKVRPPMSVIIGVMLGSTFTPQMMAGALGWLPSLVGLAFFLAAAGAVTITYFRFVAGYDMRTAYFCGMPGGLVEMVLLGESAGADTRKVALVHAARVMLVIFAVPFIVQMMTGANLARPAADAATFADLTPMAGLWFFITAALGLVVARFAPIPAPYMLGPMIVSLIVHLAGWTTFKPPVELVIFAQIVMGCAIGCRFIGVGAGELLRMILTSIGATAVMLTVTMIFAWGMGALFGLNPVQVLLAYSPGGLMEMGLVALALNIEVAFVIVHHLVRVLMVSTGAALVAGPLGFRTRPPTA</sequence>
<dbReference type="InterPro" id="IPR017516">
    <property type="entry name" value="AbrB_dup"/>
</dbReference>
<evidence type="ECO:0008006" key="4">
    <source>
        <dbReference type="Google" id="ProtNLM"/>
    </source>
</evidence>
<feature type="transmembrane region" description="Helical" evidence="1">
    <location>
        <begin position="209"/>
        <end position="228"/>
    </location>
</feature>
<keyword evidence="3" id="KW-1185">Reference proteome</keyword>
<feature type="transmembrane region" description="Helical" evidence="1">
    <location>
        <begin position="89"/>
        <end position="108"/>
    </location>
</feature>
<reference evidence="2 3" key="1">
    <citation type="submission" date="2016-11" db="EMBL/GenBank/DDBJ databases">
        <authorList>
            <person name="Jaros S."/>
            <person name="Januszkiewicz K."/>
            <person name="Wedrychowicz H."/>
        </authorList>
    </citation>
    <scope>NUCLEOTIDE SEQUENCE [LARGE SCALE GENOMIC DNA]</scope>
    <source>
        <strain evidence="2 3">ATCC 23634</strain>
    </source>
</reference>
<dbReference type="InterPro" id="IPR007820">
    <property type="entry name" value="AbrB_fam"/>
</dbReference>